<reference evidence="2 3" key="1">
    <citation type="submission" date="2023-07" db="EMBL/GenBank/DDBJ databases">
        <title>Comparative genomics of wheat-associated soil bacteria to identify genetic determinants of phenazine resistance.</title>
        <authorList>
            <person name="Mouncey N."/>
        </authorList>
    </citation>
    <scope>NUCLEOTIDE SEQUENCE [LARGE SCALE GENOMIC DNA]</scope>
    <source>
        <strain evidence="2 3">B2I6</strain>
    </source>
</reference>
<gene>
    <name evidence="2" type="ORF">QF030_000369</name>
</gene>
<dbReference type="EMBL" id="JAUSWV010000001">
    <property type="protein sequence ID" value="MDQ0578191.1"/>
    <property type="molecule type" value="Genomic_DNA"/>
</dbReference>
<evidence type="ECO:0000313" key="3">
    <source>
        <dbReference type="Proteomes" id="UP001230654"/>
    </source>
</evidence>
<keyword evidence="3" id="KW-1185">Reference proteome</keyword>
<feature type="region of interest" description="Disordered" evidence="1">
    <location>
        <begin position="1"/>
        <end position="38"/>
    </location>
</feature>
<name>A0ABU0NGF3_STRRH</name>
<evidence type="ECO:0000256" key="1">
    <source>
        <dbReference type="SAM" id="MobiDB-lite"/>
    </source>
</evidence>
<protein>
    <submittedName>
        <fullName evidence="2">Uncharacterized protein</fullName>
    </submittedName>
</protein>
<sequence length="289" mass="29732">MTTPPGPPLEPGRDSFPSPAAQEPSVSWAPSASTNRPTRVMSALSRVFAELGERVEKRTVLEGIARFVARQLTRLGERVEGRADVLRAAATRNEAPPSPLRSATSRLLKSMAGGADAAGDRLESRAARRGPLKGAVDAVRRGASAGALGLSEGLRRFAERMAPQAPAPQTMPVQAPTAAPAPAPAPNPVFDREFDDYVLRAMREFGGDASATVTAPAPAPAEPQKTQSVAPASPAGPATRSATGAAIGISGVAALRSHGTAETTSAAVAEAGPSSRPAFSEPAKVSRRR</sequence>
<feature type="compositionally biased region" description="Low complexity" evidence="1">
    <location>
        <begin position="161"/>
        <end position="178"/>
    </location>
</feature>
<feature type="region of interest" description="Disordered" evidence="1">
    <location>
        <begin position="209"/>
        <end position="242"/>
    </location>
</feature>
<evidence type="ECO:0000313" key="2">
    <source>
        <dbReference type="EMBL" id="MDQ0578191.1"/>
    </source>
</evidence>
<comment type="caution">
    <text evidence="2">The sequence shown here is derived from an EMBL/GenBank/DDBJ whole genome shotgun (WGS) entry which is preliminary data.</text>
</comment>
<feature type="region of interest" description="Disordered" evidence="1">
    <location>
        <begin position="257"/>
        <end position="289"/>
    </location>
</feature>
<organism evidence="2 3">
    <name type="scientific">Streptomyces rishiriensis</name>
    <dbReference type="NCBI Taxonomy" id="68264"/>
    <lineage>
        <taxon>Bacteria</taxon>
        <taxon>Bacillati</taxon>
        <taxon>Actinomycetota</taxon>
        <taxon>Actinomycetes</taxon>
        <taxon>Kitasatosporales</taxon>
        <taxon>Streptomycetaceae</taxon>
        <taxon>Streptomyces</taxon>
    </lineage>
</organism>
<dbReference type="Proteomes" id="UP001230654">
    <property type="component" value="Unassembled WGS sequence"/>
</dbReference>
<feature type="compositionally biased region" description="Low complexity" evidence="1">
    <location>
        <begin position="260"/>
        <end position="271"/>
    </location>
</feature>
<feature type="region of interest" description="Disordered" evidence="1">
    <location>
        <begin position="111"/>
        <end position="133"/>
    </location>
</feature>
<feature type="compositionally biased region" description="Polar residues" evidence="1">
    <location>
        <begin position="24"/>
        <end position="37"/>
    </location>
</feature>
<proteinExistence type="predicted"/>
<feature type="region of interest" description="Disordered" evidence="1">
    <location>
        <begin position="161"/>
        <end position="190"/>
    </location>
</feature>
<accession>A0ABU0NGF3</accession>
<feature type="compositionally biased region" description="Pro residues" evidence="1">
    <location>
        <begin position="1"/>
        <end position="10"/>
    </location>
</feature>